<name>A0A9W7ASE7_9STRA</name>
<dbReference type="AlphaFoldDB" id="A0A9W7ASE7"/>
<feature type="region of interest" description="Disordered" evidence="1">
    <location>
        <begin position="39"/>
        <end position="63"/>
    </location>
</feature>
<keyword evidence="3" id="KW-1185">Reference proteome</keyword>
<comment type="caution">
    <text evidence="2">The sequence shown here is derived from an EMBL/GenBank/DDBJ whole genome shotgun (WGS) entry which is preliminary data.</text>
</comment>
<feature type="compositionally biased region" description="Acidic residues" evidence="1">
    <location>
        <begin position="41"/>
        <end position="63"/>
    </location>
</feature>
<evidence type="ECO:0000313" key="2">
    <source>
        <dbReference type="EMBL" id="GMH73509.1"/>
    </source>
</evidence>
<dbReference type="EMBL" id="BRXW01000676">
    <property type="protein sequence ID" value="GMH73509.1"/>
    <property type="molecule type" value="Genomic_DNA"/>
</dbReference>
<sequence length="201" mass="22824">MRNVIVFTGYATYRTIIEKEDARLAVESLHDLACKPLLLLPEDDEEEDDEDYEELDEESDGDEEGVFLGYIGGEDQTHLIDEAVGQVRELWDDEVVVEQRQNVEYANNGSGDDSSLDALDALDDLPSYLCNANLQHLVRELKDILFDYNISYSFEVPALNELAAICRELIITRVEGYQNNAESYRIPGCVRFGGEEEDDEE</sequence>
<organism evidence="2 3">
    <name type="scientific">Triparma laevis f. longispina</name>
    <dbReference type="NCBI Taxonomy" id="1714387"/>
    <lineage>
        <taxon>Eukaryota</taxon>
        <taxon>Sar</taxon>
        <taxon>Stramenopiles</taxon>
        <taxon>Ochrophyta</taxon>
        <taxon>Bolidophyceae</taxon>
        <taxon>Parmales</taxon>
        <taxon>Triparmaceae</taxon>
        <taxon>Triparma</taxon>
    </lineage>
</organism>
<reference evidence="3" key="1">
    <citation type="journal article" date="2023" name="Commun. Biol.">
        <title>Genome analysis of Parmales, the sister group of diatoms, reveals the evolutionary specialization of diatoms from phago-mixotrophs to photoautotrophs.</title>
        <authorList>
            <person name="Ban H."/>
            <person name="Sato S."/>
            <person name="Yoshikawa S."/>
            <person name="Yamada K."/>
            <person name="Nakamura Y."/>
            <person name="Ichinomiya M."/>
            <person name="Sato N."/>
            <person name="Blanc-Mathieu R."/>
            <person name="Endo H."/>
            <person name="Kuwata A."/>
            <person name="Ogata H."/>
        </authorList>
    </citation>
    <scope>NUCLEOTIDE SEQUENCE [LARGE SCALE GENOMIC DNA]</scope>
    <source>
        <strain evidence="3">NIES 3700</strain>
    </source>
</reference>
<dbReference type="Proteomes" id="UP001165122">
    <property type="component" value="Unassembled WGS sequence"/>
</dbReference>
<gene>
    <name evidence="2" type="ORF">TrLO_g10603</name>
</gene>
<evidence type="ECO:0000256" key="1">
    <source>
        <dbReference type="SAM" id="MobiDB-lite"/>
    </source>
</evidence>
<protein>
    <submittedName>
        <fullName evidence="2">Uncharacterized protein</fullName>
    </submittedName>
</protein>
<evidence type="ECO:0000313" key="3">
    <source>
        <dbReference type="Proteomes" id="UP001165122"/>
    </source>
</evidence>
<proteinExistence type="predicted"/>
<accession>A0A9W7ASE7</accession>